<gene>
    <name evidence="2" type="ORF">PIB30_062306</name>
</gene>
<dbReference type="PANTHER" id="PTHR10334">
    <property type="entry name" value="CYSTEINE-RICH SECRETORY PROTEIN-RELATED"/>
    <property type="match status" value="1"/>
</dbReference>
<protein>
    <recommendedName>
        <fullName evidence="1">SCP domain-containing protein</fullName>
    </recommendedName>
</protein>
<evidence type="ECO:0000313" key="2">
    <source>
        <dbReference type="EMBL" id="MED6198036.1"/>
    </source>
</evidence>
<sequence length="324" mass="36402">KRMERLLKILVVVTSLVIFVPLCSIAQNTRKDYLEIHNGARASVGCKPLKWNEKLESSAHRFLKKHMEDCLIGTTYLAPSKYAQNTAYDHSRSSTGVDAVAFWVKTKEKYDYKSNSCIDGNPASCAPYLQVVWSATTEVGCARVECNHNKGILVRCHYEPSGNIPGERPYHKRISQNSRKYYLEVHNAARASVGSKPLKWNEKLEESVRRFLKKHIEDCLIGTTYLSPLKHAENTAYHPGSITGAEAVALWVKTKVKYDYKSNSCTDGNPASCAPYLQVVWNATTNVGCARVECNHNKGTLIRCYYEPSGNIPGVRPYILHSIN</sequence>
<dbReference type="SUPFAM" id="SSF55797">
    <property type="entry name" value="PR-1-like"/>
    <property type="match status" value="2"/>
</dbReference>
<feature type="domain" description="SCP" evidence="1">
    <location>
        <begin position="177"/>
        <end position="314"/>
    </location>
</feature>
<dbReference type="Proteomes" id="UP001341840">
    <property type="component" value="Unassembled WGS sequence"/>
</dbReference>
<reference evidence="2 3" key="1">
    <citation type="journal article" date="2023" name="Plants (Basel)">
        <title>Bridging the Gap: Combining Genomics and Transcriptomics Approaches to Understand Stylosanthes scabra, an Orphan Legume from the Brazilian Caatinga.</title>
        <authorList>
            <person name="Ferreira-Neto J.R.C."/>
            <person name="da Silva M.D."/>
            <person name="Binneck E."/>
            <person name="de Melo N.F."/>
            <person name="da Silva R.H."/>
            <person name="de Melo A.L.T.M."/>
            <person name="Pandolfi V."/>
            <person name="Bustamante F.O."/>
            <person name="Brasileiro-Vidal A.C."/>
            <person name="Benko-Iseppon A.M."/>
        </authorList>
    </citation>
    <scope>NUCLEOTIDE SEQUENCE [LARGE SCALE GENOMIC DNA]</scope>
    <source>
        <tissue evidence="2">Leaves</tissue>
    </source>
</reference>
<dbReference type="InterPro" id="IPR001283">
    <property type="entry name" value="CRISP-related"/>
</dbReference>
<feature type="non-terminal residue" evidence="2">
    <location>
        <position position="1"/>
    </location>
</feature>
<dbReference type="PROSITE" id="PS01010">
    <property type="entry name" value="CRISP_2"/>
    <property type="match status" value="1"/>
</dbReference>
<dbReference type="PRINTS" id="PR00837">
    <property type="entry name" value="V5TPXLIKE"/>
</dbReference>
<dbReference type="InterPro" id="IPR035940">
    <property type="entry name" value="CAP_sf"/>
</dbReference>
<dbReference type="InterPro" id="IPR014044">
    <property type="entry name" value="CAP_dom"/>
</dbReference>
<accession>A0ABU6XJN9</accession>
<organism evidence="2 3">
    <name type="scientific">Stylosanthes scabra</name>
    <dbReference type="NCBI Taxonomy" id="79078"/>
    <lineage>
        <taxon>Eukaryota</taxon>
        <taxon>Viridiplantae</taxon>
        <taxon>Streptophyta</taxon>
        <taxon>Embryophyta</taxon>
        <taxon>Tracheophyta</taxon>
        <taxon>Spermatophyta</taxon>
        <taxon>Magnoliopsida</taxon>
        <taxon>eudicotyledons</taxon>
        <taxon>Gunneridae</taxon>
        <taxon>Pentapetalae</taxon>
        <taxon>rosids</taxon>
        <taxon>fabids</taxon>
        <taxon>Fabales</taxon>
        <taxon>Fabaceae</taxon>
        <taxon>Papilionoideae</taxon>
        <taxon>50 kb inversion clade</taxon>
        <taxon>dalbergioids sensu lato</taxon>
        <taxon>Dalbergieae</taxon>
        <taxon>Pterocarpus clade</taxon>
        <taxon>Stylosanthes</taxon>
    </lineage>
</organism>
<dbReference type="Pfam" id="PF00188">
    <property type="entry name" value="CAP"/>
    <property type="match status" value="2"/>
</dbReference>
<dbReference type="SMART" id="SM00198">
    <property type="entry name" value="SCP"/>
    <property type="match status" value="2"/>
</dbReference>
<dbReference type="Gene3D" id="3.40.33.10">
    <property type="entry name" value="CAP"/>
    <property type="match status" value="2"/>
</dbReference>
<dbReference type="InterPro" id="IPR018244">
    <property type="entry name" value="Allrgn_V5/Tpx1_CS"/>
</dbReference>
<name>A0ABU6XJN9_9FABA</name>
<keyword evidence="3" id="KW-1185">Reference proteome</keyword>
<evidence type="ECO:0000313" key="3">
    <source>
        <dbReference type="Proteomes" id="UP001341840"/>
    </source>
</evidence>
<proteinExistence type="predicted"/>
<dbReference type="EMBL" id="JASCZI010212025">
    <property type="protein sequence ID" value="MED6198036.1"/>
    <property type="molecule type" value="Genomic_DNA"/>
</dbReference>
<feature type="domain" description="SCP" evidence="1">
    <location>
        <begin position="28"/>
        <end position="166"/>
    </location>
</feature>
<comment type="caution">
    <text evidence="2">The sequence shown here is derived from an EMBL/GenBank/DDBJ whole genome shotgun (WGS) entry which is preliminary data.</text>
</comment>
<evidence type="ECO:0000259" key="1">
    <source>
        <dbReference type="SMART" id="SM00198"/>
    </source>
</evidence>